<dbReference type="InterPro" id="IPR039196">
    <property type="entry name" value="Fmc1"/>
</dbReference>
<accession>A0A0D7AIA8</accession>
<evidence type="ECO:0008006" key="3">
    <source>
        <dbReference type="Google" id="ProtNLM"/>
    </source>
</evidence>
<dbReference type="GO" id="GO:0033615">
    <property type="term" value="P:mitochondrial proton-transporting ATP synthase complex assembly"/>
    <property type="evidence" value="ECO:0007669"/>
    <property type="project" value="InterPro"/>
</dbReference>
<reference evidence="1 2" key="1">
    <citation type="journal article" date="2015" name="Fungal Genet. Biol.">
        <title>Evolution of novel wood decay mechanisms in Agaricales revealed by the genome sequences of Fistulina hepatica and Cylindrobasidium torrendii.</title>
        <authorList>
            <person name="Floudas D."/>
            <person name="Held B.W."/>
            <person name="Riley R."/>
            <person name="Nagy L.G."/>
            <person name="Koehler G."/>
            <person name="Ransdell A.S."/>
            <person name="Younus H."/>
            <person name="Chow J."/>
            <person name="Chiniquy J."/>
            <person name="Lipzen A."/>
            <person name="Tritt A."/>
            <person name="Sun H."/>
            <person name="Haridas S."/>
            <person name="LaButti K."/>
            <person name="Ohm R.A."/>
            <person name="Kues U."/>
            <person name="Blanchette R.A."/>
            <person name="Grigoriev I.V."/>
            <person name="Minto R.E."/>
            <person name="Hibbett D.S."/>
        </authorList>
    </citation>
    <scope>NUCLEOTIDE SEQUENCE [LARGE SCALE GENOMIC DNA]</scope>
    <source>
        <strain evidence="1 2">ATCC 64428</strain>
    </source>
</reference>
<dbReference type="Pfam" id="PF13233">
    <property type="entry name" value="Complex1_LYR_2"/>
    <property type="match status" value="1"/>
</dbReference>
<dbReference type="PANTHER" id="PTHR28015">
    <property type="entry name" value="ATP SYNTHASE ASSEMBLY FACTOR FMC1, MITOCHONDRIAL"/>
    <property type="match status" value="1"/>
</dbReference>
<dbReference type="Proteomes" id="UP000054144">
    <property type="component" value="Unassembled WGS sequence"/>
</dbReference>
<evidence type="ECO:0000313" key="1">
    <source>
        <dbReference type="EMBL" id="KIY51605.1"/>
    </source>
</evidence>
<keyword evidence="2" id="KW-1185">Reference proteome</keyword>
<dbReference type="PANTHER" id="PTHR28015:SF1">
    <property type="entry name" value="ATP SYNTHASE ASSEMBLY FACTOR FMC1, MITOCHONDRIAL"/>
    <property type="match status" value="1"/>
</dbReference>
<gene>
    <name evidence="1" type="ORF">FISHEDRAFT_36877</name>
</gene>
<evidence type="ECO:0000313" key="2">
    <source>
        <dbReference type="Proteomes" id="UP000054144"/>
    </source>
</evidence>
<dbReference type="EMBL" id="KN881649">
    <property type="protein sequence ID" value="KIY51605.1"/>
    <property type="molecule type" value="Genomic_DNA"/>
</dbReference>
<sequence>MELTRVQTYRAILRELCKSVKNGKRRLNATLRNHYRSLFDQYKKTDSDKHKALDQDLSNAFLFLRSQRQYKELLDRYNPLIDFTAEERIEATARRVGLNMPITHKLESSEGQS</sequence>
<organism evidence="1 2">
    <name type="scientific">Fistulina hepatica ATCC 64428</name>
    <dbReference type="NCBI Taxonomy" id="1128425"/>
    <lineage>
        <taxon>Eukaryota</taxon>
        <taxon>Fungi</taxon>
        <taxon>Dikarya</taxon>
        <taxon>Basidiomycota</taxon>
        <taxon>Agaricomycotina</taxon>
        <taxon>Agaricomycetes</taxon>
        <taxon>Agaricomycetidae</taxon>
        <taxon>Agaricales</taxon>
        <taxon>Fistulinaceae</taxon>
        <taxon>Fistulina</taxon>
    </lineage>
</organism>
<dbReference type="AlphaFoldDB" id="A0A0D7AIA8"/>
<dbReference type="GO" id="GO:0005759">
    <property type="term" value="C:mitochondrial matrix"/>
    <property type="evidence" value="ECO:0007669"/>
    <property type="project" value="TreeGrafter"/>
</dbReference>
<name>A0A0D7AIA8_9AGAR</name>
<protein>
    <recommendedName>
        <fullName evidence="3">Complex 1 LYR protein</fullName>
    </recommendedName>
</protein>
<proteinExistence type="predicted"/>
<dbReference type="OrthoDB" id="15893at2759"/>